<dbReference type="InterPro" id="IPR036673">
    <property type="entry name" value="Cyanovirin-N_sf"/>
</dbReference>
<dbReference type="AlphaFoldDB" id="A0A9P7FPV4"/>
<reference evidence="1" key="1">
    <citation type="submission" date="2021-02" db="EMBL/GenBank/DDBJ databases">
        <authorList>
            <person name="Nieuwenhuis M."/>
            <person name="Van De Peppel L.J.J."/>
        </authorList>
    </citation>
    <scope>NUCLEOTIDE SEQUENCE</scope>
    <source>
        <strain evidence="1">D49</strain>
    </source>
</reference>
<comment type="caution">
    <text evidence="1">The sequence shown here is derived from an EMBL/GenBank/DDBJ whole genome shotgun (WGS) entry which is preliminary data.</text>
</comment>
<dbReference type="EMBL" id="JABCKI010005973">
    <property type="protein sequence ID" value="KAG5636114.1"/>
    <property type="molecule type" value="Genomic_DNA"/>
</dbReference>
<feature type="non-terminal residue" evidence="1">
    <location>
        <position position="78"/>
    </location>
</feature>
<protein>
    <submittedName>
        <fullName evidence="1">Uncharacterized protein</fullName>
    </submittedName>
</protein>
<evidence type="ECO:0000313" key="1">
    <source>
        <dbReference type="EMBL" id="KAG5636114.1"/>
    </source>
</evidence>
<accession>A0A9P7FPV4</accession>
<dbReference type="Gene3D" id="2.30.60.10">
    <property type="entry name" value="Cyanovirin-N"/>
    <property type="match status" value="1"/>
</dbReference>
<proteinExistence type="predicted"/>
<reference evidence="1" key="2">
    <citation type="submission" date="2021-10" db="EMBL/GenBank/DDBJ databases">
        <title>Phylogenomics reveals ancestral predisposition of the termite-cultivated fungus Termitomyces towards a domesticated lifestyle.</title>
        <authorList>
            <person name="Auxier B."/>
            <person name="Grum-Grzhimaylo A."/>
            <person name="Cardenas M.E."/>
            <person name="Lodge J.D."/>
            <person name="Laessoe T."/>
            <person name="Pedersen O."/>
            <person name="Smith M.E."/>
            <person name="Kuyper T.W."/>
            <person name="Franco-Molano E.A."/>
            <person name="Baroni T.J."/>
            <person name="Aanen D.K."/>
        </authorList>
    </citation>
    <scope>NUCLEOTIDE SEQUENCE</scope>
    <source>
        <strain evidence="1">D49</strain>
    </source>
</reference>
<gene>
    <name evidence="1" type="ORF">H0H81_009046</name>
</gene>
<name>A0A9P7FPV4_9AGAR</name>
<dbReference type="Proteomes" id="UP000717328">
    <property type="component" value="Unassembled WGS sequence"/>
</dbReference>
<evidence type="ECO:0000313" key="2">
    <source>
        <dbReference type="Proteomes" id="UP000717328"/>
    </source>
</evidence>
<keyword evidence="2" id="KW-1185">Reference proteome</keyword>
<organism evidence="1 2">
    <name type="scientific">Sphagnurus paluster</name>
    <dbReference type="NCBI Taxonomy" id="117069"/>
    <lineage>
        <taxon>Eukaryota</taxon>
        <taxon>Fungi</taxon>
        <taxon>Dikarya</taxon>
        <taxon>Basidiomycota</taxon>
        <taxon>Agaricomycotina</taxon>
        <taxon>Agaricomycetes</taxon>
        <taxon>Agaricomycetidae</taxon>
        <taxon>Agaricales</taxon>
        <taxon>Tricholomatineae</taxon>
        <taxon>Lyophyllaceae</taxon>
        <taxon>Sphagnurus</taxon>
    </lineage>
</organism>
<sequence>MPGWFDTSLHAAVVTHNGYTWLSAECLVNPEKWNPSTLLLDTHIRADPPKDKLRASSRWGGFSLHCHDIKIDGPFLKA</sequence>